<reference evidence="5" key="1">
    <citation type="submission" date="2019-09" db="EMBL/GenBank/DDBJ databases">
        <title>Draft genome information of white flower Hibiscus syriacus.</title>
        <authorList>
            <person name="Kim Y.-M."/>
        </authorList>
    </citation>
    <scope>NUCLEOTIDE SEQUENCE [LARGE SCALE GENOMIC DNA]</scope>
    <source>
        <strain evidence="5">YM2019G1</strain>
    </source>
</reference>
<dbReference type="InterPro" id="IPR036388">
    <property type="entry name" value="WH-like_DNA-bd_sf"/>
</dbReference>
<dbReference type="SUPFAM" id="SSF52058">
    <property type="entry name" value="L domain-like"/>
    <property type="match status" value="1"/>
</dbReference>
<evidence type="ECO:0000259" key="3">
    <source>
        <dbReference type="Pfam" id="PF00931"/>
    </source>
</evidence>
<keyword evidence="6" id="KW-1185">Reference proteome</keyword>
<accession>A0A6A3C5A7</accession>
<organism evidence="5 6">
    <name type="scientific">Hibiscus syriacus</name>
    <name type="common">Rose of Sharon</name>
    <dbReference type="NCBI Taxonomy" id="106335"/>
    <lineage>
        <taxon>Eukaryota</taxon>
        <taxon>Viridiplantae</taxon>
        <taxon>Streptophyta</taxon>
        <taxon>Embryophyta</taxon>
        <taxon>Tracheophyta</taxon>
        <taxon>Spermatophyta</taxon>
        <taxon>Magnoliopsida</taxon>
        <taxon>eudicotyledons</taxon>
        <taxon>Gunneridae</taxon>
        <taxon>Pentapetalae</taxon>
        <taxon>rosids</taxon>
        <taxon>malvids</taxon>
        <taxon>Malvales</taxon>
        <taxon>Malvaceae</taxon>
        <taxon>Malvoideae</taxon>
        <taxon>Hibiscus</taxon>
    </lineage>
</organism>
<evidence type="ECO:0000313" key="5">
    <source>
        <dbReference type="EMBL" id="KAE8723191.1"/>
    </source>
</evidence>
<dbReference type="AlphaFoldDB" id="A0A6A3C5A7"/>
<dbReference type="PANTHER" id="PTHR36766:SF67">
    <property type="entry name" value="DISEASE RESISTANCE PROTEIN RGA3"/>
    <property type="match status" value="1"/>
</dbReference>
<name>A0A6A3C5A7_HIBSY</name>
<sequence length="403" mass="46977">MIIQSISKGERCDDLTVQALHTCLRNLLHDEKFLLVLDDVWNENRVKWIELRDLLRSRGDLSESKIIVTTRSLKVASIISSTRPYELKGLPLEECLTLFTKWAFNDGDESRYPNLMRIGEEMVKKCKGVPLAVRTLGSLLFSKTDASEWISIRDSEIWRLEQSKNDILPVLKLSYNHLPSYLQRCLAFLSLNRKDEIYNSNEVIIFWMANGLLEHPKQNQEWEAVGDRHLDELRSRCLIQKEKDYGMYSTFKMHGLIHDLALDVSQRECKTVNSPTELVDINVRHLSFIDEKLLKVPRLKKSKNVRTVIIWEVIEDSLINLCISKFKYLRVLRLCDSYLTVLPDSIGTLKHLRDLDLTNGRNIRKLSRSFDQLRSLQALRTRSVPLMQKHGKFVCASIFRNNY</sequence>
<dbReference type="InterPro" id="IPR002182">
    <property type="entry name" value="NB-ARC"/>
</dbReference>
<feature type="domain" description="Disease resistance protein winged helix" evidence="4">
    <location>
        <begin position="194"/>
        <end position="261"/>
    </location>
</feature>
<dbReference type="Gene3D" id="1.10.10.10">
    <property type="entry name" value="Winged helix-like DNA-binding domain superfamily/Winged helix DNA-binding domain"/>
    <property type="match status" value="1"/>
</dbReference>
<dbReference type="InterPro" id="IPR032675">
    <property type="entry name" value="LRR_dom_sf"/>
</dbReference>
<dbReference type="EMBL" id="VEPZ02000536">
    <property type="protein sequence ID" value="KAE8723191.1"/>
    <property type="molecule type" value="Genomic_DNA"/>
</dbReference>
<dbReference type="SUPFAM" id="SSF52540">
    <property type="entry name" value="P-loop containing nucleoside triphosphate hydrolases"/>
    <property type="match status" value="1"/>
</dbReference>
<dbReference type="Pfam" id="PF00931">
    <property type="entry name" value="NB-ARC"/>
    <property type="match status" value="1"/>
</dbReference>
<dbReference type="Gene3D" id="3.40.50.300">
    <property type="entry name" value="P-loop containing nucleotide triphosphate hydrolases"/>
    <property type="match status" value="1"/>
</dbReference>
<comment type="caution">
    <text evidence="5">The sequence shown here is derived from an EMBL/GenBank/DDBJ whole genome shotgun (WGS) entry which is preliminary data.</text>
</comment>
<evidence type="ECO:0000313" key="6">
    <source>
        <dbReference type="Proteomes" id="UP000436088"/>
    </source>
</evidence>
<dbReference type="GO" id="GO:0043531">
    <property type="term" value="F:ADP binding"/>
    <property type="evidence" value="ECO:0007669"/>
    <property type="project" value="InterPro"/>
</dbReference>
<dbReference type="Proteomes" id="UP000436088">
    <property type="component" value="Unassembled WGS sequence"/>
</dbReference>
<dbReference type="InterPro" id="IPR058922">
    <property type="entry name" value="WHD_DRP"/>
</dbReference>
<keyword evidence="1" id="KW-0677">Repeat</keyword>
<dbReference type="Gene3D" id="1.10.8.430">
    <property type="entry name" value="Helical domain of apoptotic protease-activating factors"/>
    <property type="match status" value="1"/>
</dbReference>
<evidence type="ECO:0000256" key="2">
    <source>
        <dbReference type="ARBA" id="ARBA00022821"/>
    </source>
</evidence>
<proteinExistence type="predicted"/>
<dbReference type="PANTHER" id="PTHR36766">
    <property type="entry name" value="PLANT BROAD-SPECTRUM MILDEW RESISTANCE PROTEIN RPW8"/>
    <property type="match status" value="1"/>
</dbReference>
<dbReference type="InterPro" id="IPR042197">
    <property type="entry name" value="Apaf_helical"/>
</dbReference>
<dbReference type="PRINTS" id="PR00364">
    <property type="entry name" value="DISEASERSIST"/>
</dbReference>
<evidence type="ECO:0000256" key="1">
    <source>
        <dbReference type="ARBA" id="ARBA00022737"/>
    </source>
</evidence>
<feature type="domain" description="NB-ARC" evidence="3">
    <location>
        <begin position="11"/>
        <end position="106"/>
    </location>
</feature>
<keyword evidence="2" id="KW-0611">Plant defense</keyword>
<dbReference type="InterPro" id="IPR001611">
    <property type="entry name" value="Leu-rich_rpt"/>
</dbReference>
<protein>
    <submittedName>
        <fullName evidence="5">Leucine-rich repeat containing protein isoform 2</fullName>
    </submittedName>
</protein>
<dbReference type="Pfam" id="PF23559">
    <property type="entry name" value="WHD_DRP"/>
    <property type="match status" value="1"/>
</dbReference>
<dbReference type="Gene3D" id="3.80.10.10">
    <property type="entry name" value="Ribonuclease Inhibitor"/>
    <property type="match status" value="1"/>
</dbReference>
<gene>
    <name evidence="5" type="ORF">F3Y22_tig00012635pilonHSYRG00006</name>
</gene>
<dbReference type="InterPro" id="IPR027417">
    <property type="entry name" value="P-loop_NTPase"/>
</dbReference>
<evidence type="ECO:0000259" key="4">
    <source>
        <dbReference type="Pfam" id="PF23559"/>
    </source>
</evidence>
<dbReference type="Pfam" id="PF13855">
    <property type="entry name" value="LRR_8"/>
    <property type="match status" value="1"/>
</dbReference>
<dbReference type="OrthoDB" id="2018467at2759"/>
<dbReference type="GO" id="GO:0006952">
    <property type="term" value="P:defense response"/>
    <property type="evidence" value="ECO:0007669"/>
    <property type="project" value="UniProtKB-KW"/>
</dbReference>